<dbReference type="PANTHER" id="PTHR24273">
    <property type="entry name" value="FI04643P-RELATED"/>
    <property type="match status" value="1"/>
</dbReference>
<evidence type="ECO:0000259" key="3">
    <source>
        <dbReference type="PROSITE" id="PS50825"/>
    </source>
</evidence>
<gene>
    <name evidence="4" type="ORF">D7Y13_03865</name>
</gene>
<proteinExistence type="predicted"/>
<feature type="domain" description="HYR" evidence="3">
    <location>
        <begin position="893"/>
        <end position="974"/>
    </location>
</feature>
<keyword evidence="5" id="KW-1185">Reference proteome</keyword>
<reference evidence="4 5" key="1">
    <citation type="submission" date="2018-09" db="EMBL/GenBank/DDBJ databases">
        <authorList>
            <person name="Livingstone P.G."/>
            <person name="Whitworth D.E."/>
        </authorList>
    </citation>
    <scope>NUCLEOTIDE SEQUENCE [LARGE SCALE GENOMIC DNA]</scope>
    <source>
        <strain evidence="4 5">CA031B</strain>
    </source>
</reference>
<dbReference type="InterPro" id="IPR011047">
    <property type="entry name" value="Quinoprotein_ADH-like_sf"/>
</dbReference>
<dbReference type="InterPro" id="IPR003410">
    <property type="entry name" value="HYR_dom"/>
</dbReference>
<dbReference type="Pfam" id="PF02494">
    <property type="entry name" value="HYR"/>
    <property type="match status" value="4"/>
</dbReference>
<dbReference type="PANTHER" id="PTHR24273:SF32">
    <property type="entry name" value="HYALIN"/>
    <property type="match status" value="1"/>
</dbReference>
<keyword evidence="1" id="KW-0677">Repeat</keyword>
<dbReference type="Proteomes" id="UP000278907">
    <property type="component" value="Unassembled WGS sequence"/>
</dbReference>
<dbReference type="EMBL" id="RAWI01000016">
    <property type="protein sequence ID" value="RKI15708.1"/>
    <property type="molecule type" value="Genomic_DNA"/>
</dbReference>
<dbReference type="PROSITE" id="PS50825">
    <property type="entry name" value="HYR"/>
    <property type="match status" value="3"/>
</dbReference>
<evidence type="ECO:0000313" key="4">
    <source>
        <dbReference type="EMBL" id="RKI15708.1"/>
    </source>
</evidence>
<dbReference type="InterPro" id="IPR030916">
    <property type="entry name" value="ELWxxDGT_rpt"/>
</dbReference>
<evidence type="ECO:0000313" key="5">
    <source>
        <dbReference type="Proteomes" id="UP000278907"/>
    </source>
</evidence>
<protein>
    <submittedName>
        <fullName evidence="4">HYR domain-containing protein</fullName>
    </submittedName>
</protein>
<accession>A0ABX9QQM8</accession>
<sequence length="1277" mass="135701">MVSVCILAAWLGVGCESTSGAVPGPAAVTSGLEAAPFLVGDLAPGNKVQLPFAQPLHFVEVGSTVFFTAEDGLHGRELWKTDGTREGTVLVTDLLPGLWGSEPTQLTRMGNHLYFSARMLVASRDVHGLWRTDGTAQGTELVLALASPPSFITEHDGALYFEAMSISSPYGFTLWRSDGTPAGTRILKEVASGARFDAPATWIGDTLIFPCYTWETGQELWKTDGTPEGTVLIKDAVPGREHLAPYAFFRMGDRLLFWGLVAGGTRRLWTSDGTEAGTVQLGTVLPDRYGTGYPPIAVVGDLAYFSGWDAQGGQELWRTDGTPEGTVRVIDLVAGSLDSAPQFPTAHEGKLYFRAKDATGLSRMWRLDAPGVAPVQFAGVPGLDLGRAPMMSTPGGLFFQAWDGDQQQLWRTDGTESGTFPFFTMAPGLDYRVQLWAWDRLFFSATDGELLMTDGTAEGTRSIPRRSAIEAGAFDFDNPNDAVDLDGTLFFTAPQIVKTGTTQTLVRTLWSSDGTGDGTRQVTETATGGFSLSPMQLMPLNGQLLFLTGGSSSSDLWRLEGSTRKLQRLGGAAFPSGSRGLVATGTRGYFSQRGYFGGWELWTTDATLEGTVRLSTGPGTSPTEAPRWLTPGNETLYFAWRQAYAQDSLWKSDGTQEGTVMLKSFRTESDSSEVLGLLPVGRRVFLQIRLGGINQLWVTEGTAGSTRFLVTLPGSTSDWAAVGDTLYLSLVANNASPRLWKYDGQTLQALHDFGTASNTARPGSLTAVGPLLVFWASDGASGYELWRSDGTPGGTVRVKDLNPGPVGAVAVPERMFALGPQGPVVFAAADGASGMELWKTDGTTEGTVRVVDVLPGPHSSSPKGLATAGRHFFFSAWTPEAGRELWALPREVADTTPPTLTCPGAQEAEAVSSQGAPVRYPAATAVDAEDPRPTVRMSYASGDTLPLGTTAVQALALDDTGNTATCTFDITVRDTTPPALTCPPDLRREATSRQGAFVSAYEDAVAMDTVSRVALDFQPPAWGDFPLGTTPVRIRATDASGNARECTFDVIVSDTQAPTLAACPPDLSLEATGPQGAVATYTLPLATDAASPTRVEALPPSGHTFAFGRTPVAVKAYDSSGNEDRCAFFVTVKDTRPPDLGCPPRQERVTNSNQGAVVEWPEAQAEDVASPVTLSYIPARGSLFAPGTTAVRAIATDTHGNARECTFDVTVKVRPPPPVRVPPSDPGPAPDTDTGGCQQAGGADAGVWGLFLLALWAFPRRARAKAAGMHCPNARRI</sequence>
<feature type="domain" description="HYR" evidence="3">
    <location>
        <begin position="1053"/>
        <end position="1134"/>
    </location>
</feature>
<comment type="caution">
    <text evidence="4">The sequence shown here is derived from an EMBL/GenBank/DDBJ whole genome shotgun (WGS) entry which is preliminary data.</text>
</comment>
<feature type="compositionally biased region" description="Low complexity" evidence="2">
    <location>
        <begin position="1230"/>
        <end position="1240"/>
    </location>
</feature>
<evidence type="ECO:0000256" key="2">
    <source>
        <dbReference type="SAM" id="MobiDB-lite"/>
    </source>
</evidence>
<feature type="region of interest" description="Disordered" evidence="2">
    <location>
        <begin position="1214"/>
        <end position="1240"/>
    </location>
</feature>
<feature type="compositionally biased region" description="Pro residues" evidence="2">
    <location>
        <begin position="1214"/>
        <end position="1229"/>
    </location>
</feature>
<feature type="domain" description="HYR" evidence="3">
    <location>
        <begin position="1135"/>
        <end position="1213"/>
    </location>
</feature>
<name>A0ABX9QQM8_9BACT</name>
<evidence type="ECO:0000256" key="1">
    <source>
        <dbReference type="ARBA" id="ARBA00022737"/>
    </source>
</evidence>
<dbReference type="SUPFAM" id="SSF50998">
    <property type="entry name" value="Quinoprotein alcohol dehydrogenase-like"/>
    <property type="match status" value="2"/>
</dbReference>
<organism evidence="4 5">
    <name type="scientific">Corallococcus praedator</name>
    <dbReference type="NCBI Taxonomy" id="2316724"/>
    <lineage>
        <taxon>Bacteria</taxon>
        <taxon>Pseudomonadati</taxon>
        <taxon>Myxococcota</taxon>
        <taxon>Myxococcia</taxon>
        <taxon>Myxococcales</taxon>
        <taxon>Cystobacterineae</taxon>
        <taxon>Myxococcaceae</taxon>
        <taxon>Corallococcus</taxon>
    </lineage>
</organism>
<dbReference type="NCBIfam" id="TIGR04534">
    <property type="entry name" value="ELWxxDGT_rpt"/>
    <property type="match status" value="1"/>
</dbReference>